<name>A0A015K4Q6_RHIIW</name>
<organism evidence="1 2">
    <name type="scientific">Rhizophagus irregularis (strain DAOM 197198w)</name>
    <name type="common">Glomus intraradices</name>
    <dbReference type="NCBI Taxonomy" id="1432141"/>
    <lineage>
        <taxon>Eukaryota</taxon>
        <taxon>Fungi</taxon>
        <taxon>Fungi incertae sedis</taxon>
        <taxon>Mucoromycota</taxon>
        <taxon>Glomeromycotina</taxon>
        <taxon>Glomeromycetes</taxon>
        <taxon>Glomerales</taxon>
        <taxon>Glomeraceae</taxon>
        <taxon>Rhizophagus</taxon>
    </lineage>
</organism>
<evidence type="ECO:0000313" key="1">
    <source>
        <dbReference type="EMBL" id="EXX62439.1"/>
    </source>
</evidence>
<reference evidence="1 2" key="1">
    <citation type="submission" date="2014-02" db="EMBL/GenBank/DDBJ databases">
        <title>Single nucleus genome sequencing reveals high similarity among nuclei of an endomycorrhizal fungus.</title>
        <authorList>
            <person name="Lin K."/>
            <person name="Geurts R."/>
            <person name="Zhang Z."/>
            <person name="Limpens E."/>
            <person name="Saunders D.G."/>
            <person name="Mu D."/>
            <person name="Pang E."/>
            <person name="Cao H."/>
            <person name="Cha H."/>
            <person name="Lin T."/>
            <person name="Zhou Q."/>
            <person name="Shang Y."/>
            <person name="Li Y."/>
            <person name="Ivanov S."/>
            <person name="Sharma T."/>
            <person name="Velzen R.V."/>
            <person name="Ruijter N.D."/>
            <person name="Aanen D.K."/>
            <person name="Win J."/>
            <person name="Kamoun S."/>
            <person name="Bisseling T."/>
            <person name="Huang S."/>
        </authorList>
    </citation>
    <scope>NUCLEOTIDE SEQUENCE [LARGE SCALE GENOMIC DNA]</scope>
    <source>
        <strain evidence="2">DAOM197198w</strain>
    </source>
</reference>
<dbReference type="SMR" id="A0A015K4Q6"/>
<dbReference type="OrthoDB" id="6247875at2759"/>
<accession>A0A015K4Q6</accession>
<dbReference type="HOGENOM" id="CLU_2265145_0_0_1"/>
<evidence type="ECO:0000313" key="2">
    <source>
        <dbReference type="Proteomes" id="UP000022910"/>
    </source>
</evidence>
<dbReference type="Gene3D" id="1.10.30.10">
    <property type="entry name" value="High mobility group box domain"/>
    <property type="match status" value="1"/>
</dbReference>
<dbReference type="SUPFAM" id="SSF47095">
    <property type="entry name" value="HMG-box"/>
    <property type="match status" value="1"/>
</dbReference>
<dbReference type="Proteomes" id="UP000022910">
    <property type="component" value="Unassembled WGS sequence"/>
</dbReference>
<comment type="caution">
    <text evidence="1">The sequence shown here is derived from an EMBL/GenBank/DDBJ whole genome shotgun (WGS) entry which is preliminary data.</text>
</comment>
<sequence length="103" mass="12209">MAGIDYFVTSLINKIDRRNLFFHLNDPESYISLVGGSRPKKPPNSFSIFRKNVCNEARRHEVYNMRVVTKTAIILWNQAQRNEKDIYRRLSSLIHETYFTEEV</sequence>
<keyword evidence="2" id="KW-1185">Reference proteome</keyword>
<dbReference type="InterPro" id="IPR036910">
    <property type="entry name" value="HMG_box_dom_sf"/>
</dbReference>
<gene>
    <name evidence="1" type="ORF">RirG_161780</name>
</gene>
<protein>
    <submittedName>
        <fullName evidence="1">Uncharacterized protein</fullName>
    </submittedName>
</protein>
<proteinExistence type="predicted"/>
<dbReference type="EMBL" id="JEMT01024721">
    <property type="protein sequence ID" value="EXX62439.1"/>
    <property type="molecule type" value="Genomic_DNA"/>
</dbReference>
<dbReference type="AlphaFoldDB" id="A0A015K4Q6"/>